<sequence>MPPLADYRTVLDFESTDDIVHALKEGVNENRAPYDENAHPDWVLPVNDSTSFEKQSLADEADRLSVLRDYQVLETENEDDYDMITEEAGQFYNVPWACVSFVDMGRLWFKSMYKDDIDIKETPRKDSFCAYTLQSKEGLFVVRDTYQDPRFSKNPYVTGHPGWRFYAGVPLVSPEGAKLGTFCLLDRKPRPEGLSMEDERKLKAMAKKVMDRLVNRKRKFAPVMKKRFSSDCLVEMAESESNVNQFVELEPSQEDYSSAKKSKLNPSSNLKKQAVRRKPAPEMIIRPPVLDIILPDPKTAGVDPDAYLAQLVEALYGVKLQTKPALDLGEFFPKITDEQMAAYDVEVVTAARENNIKELRQICERKGPKALNCFNRFGEGLLNLSCRRGFQEITAYLLSNEVGLKACIRDDYGRTPLHDACWNPSPLIEICTWLMEKEPALFFVTDKRGFTPFQYARKSDWLVWRNFLFERRHLLEPLSRPEVLKMFS</sequence>
<feature type="domain" description="GAF" evidence="2">
    <location>
        <begin position="81"/>
        <end position="209"/>
    </location>
</feature>
<dbReference type="PANTHER" id="PTHR43102">
    <property type="entry name" value="SLR1143 PROTEIN"/>
    <property type="match status" value="1"/>
</dbReference>
<dbReference type="InterPro" id="IPR002110">
    <property type="entry name" value="Ankyrin_rpt"/>
</dbReference>
<protein>
    <recommendedName>
        <fullName evidence="2">GAF domain-containing protein</fullName>
    </recommendedName>
</protein>
<dbReference type="Gene3D" id="1.25.40.20">
    <property type="entry name" value="Ankyrin repeat-containing domain"/>
    <property type="match status" value="1"/>
</dbReference>
<accession>A0A7S3KVZ4</accession>
<dbReference type="InterPro" id="IPR029016">
    <property type="entry name" value="GAF-like_dom_sf"/>
</dbReference>
<gene>
    <name evidence="3" type="ORF">ACOF00016_LOCUS646</name>
</gene>
<feature type="region of interest" description="Disordered" evidence="1">
    <location>
        <begin position="257"/>
        <end position="278"/>
    </location>
</feature>
<dbReference type="EMBL" id="HBIM01000742">
    <property type="protein sequence ID" value="CAE0402354.1"/>
    <property type="molecule type" value="Transcribed_RNA"/>
</dbReference>
<dbReference type="InterPro" id="IPR036770">
    <property type="entry name" value="Ankyrin_rpt-contain_sf"/>
</dbReference>
<dbReference type="SUPFAM" id="SSF48403">
    <property type="entry name" value="Ankyrin repeat"/>
    <property type="match status" value="1"/>
</dbReference>
<evidence type="ECO:0000313" key="3">
    <source>
        <dbReference type="EMBL" id="CAE0402354.1"/>
    </source>
</evidence>
<dbReference type="InterPro" id="IPR003018">
    <property type="entry name" value="GAF"/>
</dbReference>
<dbReference type="Gene3D" id="3.30.450.40">
    <property type="match status" value="1"/>
</dbReference>
<evidence type="ECO:0000256" key="1">
    <source>
        <dbReference type="SAM" id="MobiDB-lite"/>
    </source>
</evidence>
<organism evidence="3">
    <name type="scientific">Amphora coffeiformis</name>
    <dbReference type="NCBI Taxonomy" id="265554"/>
    <lineage>
        <taxon>Eukaryota</taxon>
        <taxon>Sar</taxon>
        <taxon>Stramenopiles</taxon>
        <taxon>Ochrophyta</taxon>
        <taxon>Bacillariophyta</taxon>
        <taxon>Bacillariophyceae</taxon>
        <taxon>Bacillariophycidae</taxon>
        <taxon>Thalassiophysales</taxon>
        <taxon>Catenulaceae</taxon>
        <taxon>Amphora</taxon>
    </lineage>
</organism>
<reference evidence="3" key="1">
    <citation type="submission" date="2021-01" db="EMBL/GenBank/DDBJ databases">
        <authorList>
            <person name="Corre E."/>
            <person name="Pelletier E."/>
            <person name="Niang G."/>
            <person name="Scheremetjew M."/>
            <person name="Finn R."/>
            <person name="Kale V."/>
            <person name="Holt S."/>
            <person name="Cochrane G."/>
            <person name="Meng A."/>
            <person name="Brown T."/>
            <person name="Cohen L."/>
        </authorList>
    </citation>
    <scope>NUCLEOTIDE SEQUENCE</scope>
    <source>
        <strain evidence="3">CCMP127</strain>
    </source>
</reference>
<dbReference type="Pfam" id="PF01590">
    <property type="entry name" value="GAF"/>
    <property type="match status" value="1"/>
</dbReference>
<dbReference type="AlphaFoldDB" id="A0A7S3KVZ4"/>
<dbReference type="PANTHER" id="PTHR43102:SF2">
    <property type="entry name" value="GAF DOMAIN-CONTAINING PROTEIN"/>
    <property type="match status" value="1"/>
</dbReference>
<proteinExistence type="predicted"/>
<name>A0A7S3KVZ4_9STRA</name>
<dbReference type="Pfam" id="PF12796">
    <property type="entry name" value="Ank_2"/>
    <property type="match status" value="1"/>
</dbReference>
<dbReference type="SUPFAM" id="SSF55781">
    <property type="entry name" value="GAF domain-like"/>
    <property type="match status" value="1"/>
</dbReference>
<evidence type="ECO:0000259" key="2">
    <source>
        <dbReference type="Pfam" id="PF01590"/>
    </source>
</evidence>